<name>A0ABR7N0K3_9FIRM</name>
<accession>A0ABR7N0K3</accession>
<dbReference type="SUPFAM" id="SSF55874">
    <property type="entry name" value="ATPase domain of HSP90 chaperone/DNA topoisomerase II/histidine kinase"/>
    <property type="match status" value="1"/>
</dbReference>
<dbReference type="PANTHER" id="PTHR45453">
    <property type="entry name" value="PHOSPHATE REGULON SENSOR PROTEIN PHOR"/>
    <property type="match status" value="1"/>
</dbReference>
<comment type="caution">
    <text evidence="9">The sequence shown here is derived from an EMBL/GenBank/DDBJ whole genome shotgun (WGS) entry which is preliminary data.</text>
</comment>
<dbReference type="SUPFAM" id="SSF47384">
    <property type="entry name" value="Homodimeric domain of signal transducing histidine kinase"/>
    <property type="match status" value="1"/>
</dbReference>
<dbReference type="EC" id="2.7.13.3" evidence="3"/>
<dbReference type="InterPro" id="IPR036097">
    <property type="entry name" value="HisK_dim/P_sf"/>
</dbReference>
<dbReference type="EMBL" id="JACRSX010000005">
    <property type="protein sequence ID" value="MBC8562167.1"/>
    <property type="molecule type" value="Genomic_DNA"/>
</dbReference>
<dbReference type="Gene3D" id="1.10.287.130">
    <property type="match status" value="1"/>
</dbReference>
<dbReference type="PANTHER" id="PTHR45453:SF1">
    <property type="entry name" value="PHOSPHATE REGULON SENSOR PROTEIN PHOR"/>
    <property type="match status" value="1"/>
</dbReference>
<dbReference type="GO" id="GO:0016301">
    <property type="term" value="F:kinase activity"/>
    <property type="evidence" value="ECO:0007669"/>
    <property type="project" value="UniProtKB-KW"/>
</dbReference>
<dbReference type="InterPro" id="IPR050351">
    <property type="entry name" value="BphY/WalK/GraS-like"/>
</dbReference>
<evidence type="ECO:0000313" key="10">
    <source>
        <dbReference type="Proteomes" id="UP000606193"/>
    </source>
</evidence>
<evidence type="ECO:0000256" key="5">
    <source>
        <dbReference type="ARBA" id="ARBA00022679"/>
    </source>
</evidence>
<reference evidence="9 10" key="1">
    <citation type="submission" date="2020-08" db="EMBL/GenBank/DDBJ databases">
        <title>Genome public.</title>
        <authorList>
            <person name="Liu C."/>
            <person name="Sun Q."/>
        </authorList>
    </citation>
    <scope>NUCLEOTIDE SEQUENCE [LARGE SCALE GENOMIC DNA]</scope>
    <source>
        <strain evidence="9 10">NSJ-37</strain>
    </source>
</reference>
<dbReference type="Pfam" id="PF02518">
    <property type="entry name" value="HATPase_c"/>
    <property type="match status" value="1"/>
</dbReference>
<dbReference type="Proteomes" id="UP000606193">
    <property type="component" value="Unassembled WGS sequence"/>
</dbReference>
<dbReference type="InterPro" id="IPR036890">
    <property type="entry name" value="HATPase_C_sf"/>
</dbReference>
<organism evidence="9 10">
    <name type="scientific">Jutongia huaianensis</name>
    <dbReference type="NCBI Taxonomy" id="2763668"/>
    <lineage>
        <taxon>Bacteria</taxon>
        <taxon>Bacillati</taxon>
        <taxon>Bacillota</taxon>
        <taxon>Clostridia</taxon>
        <taxon>Lachnospirales</taxon>
        <taxon>Lachnospiraceae</taxon>
        <taxon>Jutongia</taxon>
    </lineage>
</organism>
<gene>
    <name evidence="9" type="ORF">H8704_05910</name>
</gene>
<evidence type="ECO:0000256" key="2">
    <source>
        <dbReference type="ARBA" id="ARBA00004370"/>
    </source>
</evidence>
<evidence type="ECO:0000256" key="4">
    <source>
        <dbReference type="ARBA" id="ARBA00022553"/>
    </source>
</evidence>
<dbReference type="SMART" id="SM00387">
    <property type="entry name" value="HATPase_c"/>
    <property type="match status" value="1"/>
</dbReference>
<dbReference type="Gene3D" id="3.30.565.10">
    <property type="entry name" value="Histidine kinase-like ATPase, C-terminal domain"/>
    <property type="match status" value="1"/>
</dbReference>
<protein>
    <recommendedName>
        <fullName evidence="3">histidine kinase</fullName>
        <ecNumber evidence="3">2.7.13.3</ecNumber>
    </recommendedName>
</protein>
<dbReference type="CDD" id="cd00082">
    <property type="entry name" value="HisKA"/>
    <property type="match status" value="1"/>
</dbReference>
<dbReference type="PRINTS" id="PR01780">
    <property type="entry name" value="LANTIREGPROT"/>
</dbReference>
<dbReference type="RefSeq" id="WP_249297676.1">
    <property type="nucleotide sequence ID" value="NZ_JACRSX010000005.1"/>
</dbReference>
<comment type="subcellular location">
    <subcellularLocation>
        <location evidence="2">Membrane</location>
    </subcellularLocation>
</comment>
<evidence type="ECO:0000259" key="8">
    <source>
        <dbReference type="PROSITE" id="PS50109"/>
    </source>
</evidence>
<sequence>MDMMMTGLAIGFGLLAVLLGLILRKLIWQIRDLERQISFLEEKQSNGDVVCDIRFGGIGGLTDTLNRVFEQQKSRRQQWIRNENRIAQTYTNLSHDIRTPLTSLDGYFQLLTQTDDQEAQQRYLRIIQERIHALRDILEELFMFTRLESRTYEMKLEKCDFNAILKETLFSYYEEWENSGIEPEFDIPEGKMLVQGNEPAIRRILQNIIKNVLDHGGRSVGISLSAMEGQVCVTVQNRVAHPEEIDVSRIFERFYKADPARSRTSTGLGMAIARELTEYMNGSISASLEENIFQLKLQIPMV</sequence>
<keyword evidence="6 9" id="KW-0418">Kinase</keyword>
<dbReference type="InterPro" id="IPR003594">
    <property type="entry name" value="HATPase_dom"/>
</dbReference>
<dbReference type="PROSITE" id="PS50109">
    <property type="entry name" value="HIS_KIN"/>
    <property type="match status" value="1"/>
</dbReference>
<dbReference type="InterPro" id="IPR008358">
    <property type="entry name" value="Sig_transdc_His_kin/Pase_MprB"/>
</dbReference>
<dbReference type="InterPro" id="IPR003661">
    <property type="entry name" value="HisK_dim/P_dom"/>
</dbReference>
<keyword evidence="5" id="KW-0808">Transferase</keyword>
<keyword evidence="7" id="KW-0902">Two-component regulatory system</keyword>
<evidence type="ECO:0000313" key="9">
    <source>
        <dbReference type="EMBL" id="MBC8562167.1"/>
    </source>
</evidence>
<evidence type="ECO:0000256" key="7">
    <source>
        <dbReference type="ARBA" id="ARBA00023012"/>
    </source>
</evidence>
<evidence type="ECO:0000256" key="1">
    <source>
        <dbReference type="ARBA" id="ARBA00000085"/>
    </source>
</evidence>
<feature type="domain" description="Histidine kinase" evidence="8">
    <location>
        <begin position="92"/>
        <end position="302"/>
    </location>
</feature>
<dbReference type="SMART" id="SM00388">
    <property type="entry name" value="HisKA"/>
    <property type="match status" value="1"/>
</dbReference>
<keyword evidence="4" id="KW-0597">Phosphoprotein</keyword>
<dbReference type="Pfam" id="PF00512">
    <property type="entry name" value="HisKA"/>
    <property type="match status" value="1"/>
</dbReference>
<proteinExistence type="predicted"/>
<dbReference type="InterPro" id="IPR005467">
    <property type="entry name" value="His_kinase_dom"/>
</dbReference>
<keyword evidence="10" id="KW-1185">Reference proteome</keyword>
<evidence type="ECO:0000256" key="6">
    <source>
        <dbReference type="ARBA" id="ARBA00022777"/>
    </source>
</evidence>
<evidence type="ECO:0000256" key="3">
    <source>
        <dbReference type="ARBA" id="ARBA00012438"/>
    </source>
</evidence>
<comment type="catalytic activity">
    <reaction evidence="1">
        <text>ATP + protein L-histidine = ADP + protein N-phospho-L-histidine.</text>
        <dbReference type="EC" id="2.7.13.3"/>
    </reaction>
</comment>